<dbReference type="AlphaFoldDB" id="A0AA39JJT8"/>
<accession>A0AA39JJT8</accession>
<dbReference type="EMBL" id="JAUEPS010000056">
    <property type="protein sequence ID" value="KAK0443963.1"/>
    <property type="molecule type" value="Genomic_DNA"/>
</dbReference>
<comment type="caution">
    <text evidence="1">The sequence shown here is derived from an EMBL/GenBank/DDBJ whole genome shotgun (WGS) entry which is preliminary data.</text>
</comment>
<proteinExistence type="predicted"/>
<gene>
    <name evidence="1" type="ORF">EV420DRAFT_1649069</name>
</gene>
<evidence type="ECO:0000313" key="2">
    <source>
        <dbReference type="Proteomes" id="UP001175211"/>
    </source>
</evidence>
<dbReference type="RefSeq" id="XP_060324930.1">
    <property type="nucleotide sequence ID" value="XM_060478254.1"/>
</dbReference>
<reference evidence="1" key="1">
    <citation type="submission" date="2023-06" db="EMBL/GenBank/DDBJ databases">
        <authorList>
            <consortium name="Lawrence Berkeley National Laboratory"/>
            <person name="Ahrendt S."/>
            <person name="Sahu N."/>
            <person name="Indic B."/>
            <person name="Wong-Bajracharya J."/>
            <person name="Merenyi Z."/>
            <person name="Ke H.-M."/>
            <person name="Monk M."/>
            <person name="Kocsube S."/>
            <person name="Drula E."/>
            <person name="Lipzen A."/>
            <person name="Balint B."/>
            <person name="Henrissat B."/>
            <person name="Andreopoulos B."/>
            <person name="Martin F.M."/>
            <person name="Harder C.B."/>
            <person name="Rigling D."/>
            <person name="Ford K.L."/>
            <person name="Foster G.D."/>
            <person name="Pangilinan J."/>
            <person name="Papanicolaou A."/>
            <person name="Barry K."/>
            <person name="LaButti K."/>
            <person name="Viragh M."/>
            <person name="Koriabine M."/>
            <person name="Yan M."/>
            <person name="Riley R."/>
            <person name="Champramary S."/>
            <person name="Plett K.L."/>
            <person name="Tsai I.J."/>
            <person name="Slot J."/>
            <person name="Sipos G."/>
            <person name="Plett J."/>
            <person name="Nagy L.G."/>
            <person name="Grigoriev I.V."/>
        </authorList>
    </citation>
    <scope>NUCLEOTIDE SEQUENCE</scope>
    <source>
        <strain evidence="1">CCBAS 213</strain>
    </source>
</reference>
<dbReference type="GeneID" id="85361802"/>
<name>A0AA39JJT8_ARMTA</name>
<evidence type="ECO:0000313" key="1">
    <source>
        <dbReference type="EMBL" id="KAK0443963.1"/>
    </source>
</evidence>
<dbReference type="Proteomes" id="UP001175211">
    <property type="component" value="Unassembled WGS sequence"/>
</dbReference>
<organism evidence="1 2">
    <name type="scientific">Armillaria tabescens</name>
    <name type="common">Ringless honey mushroom</name>
    <name type="synonym">Agaricus tabescens</name>
    <dbReference type="NCBI Taxonomy" id="1929756"/>
    <lineage>
        <taxon>Eukaryota</taxon>
        <taxon>Fungi</taxon>
        <taxon>Dikarya</taxon>
        <taxon>Basidiomycota</taxon>
        <taxon>Agaricomycotina</taxon>
        <taxon>Agaricomycetes</taxon>
        <taxon>Agaricomycetidae</taxon>
        <taxon>Agaricales</taxon>
        <taxon>Marasmiineae</taxon>
        <taxon>Physalacriaceae</taxon>
        <taxon>Desarmillaria</taxon>
    </lineage>
</organism>
<sequence>MARRSAPPNSGPAYIPKNQHVQRRAIHDPNESAFARFLREEIYAPEKLPGNISIVVGVSTFIVHAKGVEPAKDYRKRTEAPQSSVTGYL</sequence>
<keyword evidence="2" id="KW-1185">Reference proteome</keyword>
<protein>
    <submittedName>
        <fullName evidence="1">Uncharacterized protein</fullName>
    </submittedName>
</protein>